<name>A0ABW6HU72_9FLAO</name>
<feature type="transmembrane region" description="Helical" evidence="2">
    <location>
        <begin position="441"/>
        <end position="462"/>
    </location>
</feature>
<keyword evidence="1" id="KW-0813">Transport</keyword>
<sequence>MKLDKKLILAFLLAFTVSKSLFAQRADNIISNNNNSLGLWLLLIIIVVPAVVFIGVLYLKFKDQVTENEEWKKLNNETHFSDYLKNLSKNQIHKFINLKNSKKLKDNNSKIIKTIAFLFFSANLFAQNPSNPKDNFFSQPGIIITVIIVLIPILLAVIFAMVKANNAVKTYINKGKIAEAQEFAAHIEALDNQEIEENLVKRENALDFNLSNNELSGTEKAEDKIGILNNIREKHETHFTSLKKKAVRKPSLEPNIAKLIIWYFGCATFWLVVGTGIGEYLGIKFVAPDIDHTSWLSFGRLRPVHTNIVFWGWASIGMIGLGYYVVPIVSNAKIYSIKWGWIALVLTNLMVILGTICLMSGINNGGGEFREYIWPVMAFFAVALILTLANFIMTVANRTTKEIYISNWYIVSAIIFTIIVALTAYLPFWQDGVSETIVQGYFMHSGVGMWFTLYTLGLLYYFIPQQINKPIYAYSLGILAFWTQIIFYTIIGTHHFVFAPIAWWLQTVAIVGSAGMIIPVVAGTINFSMTFKGNWHKVTTSYTLPFFLLAVIYYFLVSMQGTAEAFKFTNLLWHFTDFTVAHAHLGFYGIITFTLWGGIYVVVPRLTGKEPPQHLVGVHFWLAFIGLLFYSVPLSIGATLRGLMWMEGKPFIDSVVLMFDFWVWRAIGGSLMFISHLIFAYNFYRMTTKELEEVDVKEEAFKILEQQTT</sequence>
<feature type="transmembrane region" description="Helical" evidence="2">
    <location>
        <begin position="662"/>
        <end position="684"/>
    </location>
</feature>
<feature type="transmembrane region" description="Helical" evidence="2">
    <location>
        <begin position="615"/>
        <end position="642"/>
    </location>
</feature>
<evidence type="ECO:0000259" key="4">
    <source>
        <dbReference type="PROSITE" id="PS50855"/>
    </source>
</evidence>
<feature type="transmembrane region" description="Helical" evidence="2">
    <location>
        <begin position="341"/>
        <end position="362"/>
    </location>
</feature>
<feature type="transmembrane region" description="Helical" evidence="2">
    <location>
        <begin position="141"/>
        <end position="162"/>
    </location>
</feature>
<feature type="transmembrane region" description="Helical" evidence="2">
    <location>
        <begin position="259"/>
        <end position="278"/>
    </location>
</feature>
<keyword evidence="3" id="KW-0732">Signal</keyword>
<feature type="chain" id="PRO_5046991869" evidence="3">
    <location>
        <begin position="24"/>
        <end position="709"/>
    </location>
</feature>
<organism evidence="5 6">
    <name type="scientific">Flavobacterium xylosi</name>
    <dbReference type="NCBI Taxonomy" id="3230415"/>
    <lineage>
        <taxon>Bacteria</taxon>
        <taxon>Pseudomonadati</taxon>
        <taxon>Bacteroidota</taxon>
        <taxon>Flavobacteriia</taxon>
        <taxon>Flavobacteriales</taxon>
        <taxon>Flavobacteriaceae</taxon>
        <taxon>Flavobacterium</taxon>
    </lineage>
</organism>
<dbReference type="PANTHER" id="PTHR10422:SF29">
    <property type="entry name" value="CYTOCHROME C OXIDASE SUBUNIT 1 HOMOLOG, BACTEROID"/>
    <property type="match status" value="1"/>
</dbReference>
<comment type="caution">
    <text evidence="5">The sequence shown here is derived from an EMBL/GenBank/DDBJ whole genome shotgun (WGS) entry which is preliminary data.</text>
</comment>
<dbReference type="Gene3D" id="1.20.210.10">
    <property type="entry name" value="Cytochrome c oxidase-like, subunit I domain"/>
    <property type="match status" value="1"/>
</dbReference>
<dbReference type="InterPro" id="IPR023616">
    <property type="entry name" value="Cyt_c_oxase-like_su1_dom"/>
</dbReference>
<feature type="transmembrane region" description="Helical" evidence="2">
    <location>
        <begin position="39"/>
        <end position="59"/>
    </location>
</feature>
<dbReference type="PANTHER" id="PTHR10422">
    <property type="entry name" value="CYTOCHROME C OXIDASE SUBUNIT 1"/>
    <property type="match status" value="1"/>
</dbReference>
<feature type="transmembrane region" description="Helical" evidence="2">
    <location>
        <begin position="541"/>
        <end position="561"/>
    </location>
</feature>
<dbReference type="InterPro" id="IPR000883">
    <property type="entry name" value="Cyt_C_Oxase_1"/>
</dbReference>
<feature type="domain" description="Cytochrome oxidase subunit I profile" evidence="4">
    <location>
        <begin position="254"/>
        <end position="709"/>
    </location>
</feature>
<keyword evidence="2" id="KW-0472">Membrane</keyword>
<feature type="signal peptide" evidence="3">
    <location>
        <begin position="1"/>
        <end position="23"/>
    </location>
</feature>
<feature type="transmembrane region" description="Helical" evidence="2">
    <location>
        <begin position="308"/>
        <end position="329"/>
    </location>
</feature>
<feature type="transmembrane region" description="Helical" evidence="2">
    <location>
        <begin position="374"/>
        <end position="396"/>
    </location>
</feature>
<feature type="transmembrane region" description="Helical" evidence="2">
    <location>
        <begin position="111"/>
        <end position="129"/>
    </location>
</feature>
<evidence type="ECO:0000313" key="6">
    <source>
        <dbReference type="Proteomes" id="UP001600109"/>
    </source>
</evidence>
<keyword evidence="2" id="KW-1133">Transmembrane helix</keyword>
<evidence type="ECO:0000313" key="5">
    <source>
        <dbReference type="EMBL" id="MFE3867543.1"/>
    </source>
</evidence>
<keyword evidence="1" id="KW-0679">Respiratory chain</keyword>
<dbReference type="RefSeq" id="WP_379854197.1">
    <property type="nucleotide sequence ID" value="NZ_JBHZPZ010000005.1"/>
</dbReference>
<feature type="transmembrane region" description="Helical" evidence="2">
    <location>
        <begin position="408"/>
        <end position="429"/>
    </location>
</feature>
<gene>
    <name evidence="5" type="ORF">ACFX5E_05575</name>
</gene>
<dbReference type="Proteomes" id="UP001600109">
    <property type="component" value="Unassembled WGS sequence"/>
</dbReference>
<evidence type="ECO:0000256" key="3">
    <source>
        <dbReference type="SAM" id="SignalP"/>
    </source>
</evidence>
<keyword evidence="2" id="KW-0812">Transmembrane</keyword>
<proteinExistence type="predicted"/>
<protein>
    <submittedName>
        <fullName evidence="5">Cbb3-type cytochrome c oxidase subunit I</fullName>
    </submittedName>
</protein>
<feature type="transmembrane region" description="Helical" evidence="2">
    <location>
        <begin position="581"/>
        <end position="603"/>
    </location>
</feature>
<reference evidence="5 6" key="1">
    <citation type="submission" date="2024-06" db="EMBL/GenBank/DDBJ databases">
        <title>Flavobacterium spp. isolated from glacier.</title>
        <authorList>
            <person name="Han D."/>
        </authorList>
    </citation>
    <scope>NUCLEOTIDE SEQUENCE [LARGE SCALE GENOMIC DNA]</scope>
    <source>
        <strain evidence="5 6">LS2P90</strain>
    </source>
</reference>
<dbReference type="EMBL" id="JBHZPZ010000005">
    <property type="protein sequence ID" value="MFE3867543.1"/>
    <property type="molecule type" value="Genomic_DNA"/>
</dbReference>
<dbReference type="SUPFAM" id="SSF81442">
    <property type="entry name" value="Cytochrome c oxidase subunit I-like"/>
    <property type="match status" value="1"/>
</dbReference>
<accession>A0ABW6HU72</accession>
<dbReference type="PROSITE" id="PS50855">
    <property type="entry name" value="COX1"/>
    <property type="match status" value="1"/>
</dbReference>
<evidence type="ECO:0000256" key="1">
    <source>
        <dbReference type="ARBA" id="ARBA00022660"/>
    </source>
</evidence>
<evidence type="ECO:0000256" key="2">
    <source>
        <dbReference type="SAM" id="Phobius"/>
    </source>
</evidence>
<feature type="transmembrane region" description="Helical" evidence="2">
    <location>
        <begin position="471"/>
        <end position="491"/>
    </location>
</feature>
<dbReference type="Pfam" id="PF00115">
    <property type="entry name" value="COX1"/>
    <property type="match status" value="1"/>
</dbReference>
<feature type="transmembrane region" description="Helical" evidence="2">
    <location>
        <begin position="503"/>
        <end position="529"/>
    </location>
</feature>
<keyword evidence="6" id="KW-1185">Reference proteome</keyword>
<keyword evidence="1" id="KW-0249">Electron transport</keyword>
<dbReference type="InterPro" id="IPR036927">
    <property type="entry name" value="Cyt_c_oxase-like_su1_sf"/>
</dbReference>